<dbReference type="AlphaFoldDB" id="A0AAE3VPJ9"/>
<evidence type="ECO:0000256" key="3">
    <source>
        <dbReference type="ARBA" id="ARBA00022723"/>
    </source>
</evidence>
<reference evidence="9" key="1">
    <citation type="submission" date="2023-07" db="EMBL/GenBank/DDBJ databases">
        <title>Genomic Encyclopedia of Type Strains, Phase IV (KMG-IV): sequencing the most valuable type-strain genomes for metagenomic binning, comparative biology and taxonomic classification.</title>
        <authorList>
            <person name="Goeker M."/>
        </authorList>
    </citation>
    <scope>NUCLEOTIDE SEQUENCE</scope>
    <source>
        <strain evidence="9">DSM 21202</strain>
    </source>
</reference>
<evidence type="ECO:0000256" key="5">
    <source>
        <dbReference type="ARBA" id="ARBA00022842"/>
    </source>
</evidence>
<evidence type="ECO:0000256" key="6">
    <source>
        <dbReference type="ARBA" id="ARBA00023134"/>
    </source>
</evidence>
<gene>
    <name evidence="9" type="ORF">J2S73_002272</name>
</gene>
<evidence type="ECO:0000256" key="4">
    <source>
        <dbReference type="ARBA" id="ARBA00022741"/>
    </source>
</evidence>
<dbReference type="InterPro" id="IPR013482">
    <property type="entry name" value="Molybde_CF_guanTrfase"/>
</dbReference>
<dbReference type="EMBL" id="JAUSUL010000002">
    <property type="protein sequence ID" value="MDQ0315815.1"/>
    <property type="molecule type" value="Genomic_DNA"/>
</dbReference>
<dbReference type="GO" id="GO:0005525">
    <property type="term" value="F:GTP binding"/>
    <property type="evidence" value="ECO:0007669"/>
    <property type="project" value="UniProtKB-KW"/>
</dbReference>
<dbReference type="Gene3D" id="3.90.550.10">
    <property type="entry name" value="Spore Coat Polysaccharide Biosynthesis Protein SpsA, Chain A"/>
    <property type="match status" value="1"/>
</dbReference>
<sequence>MRLSGTPLLDHVLARLRPQADPIALNADADDPRLRTYALPILSDSTADRRGPLAGLAAALRWARDSLQCDRVALVPVDAPFLPTDCLERLLAGGSAISIAASGGRVHPVVGCFSTTLLDDLEDHLGRAERTSVMAWVDRHAPDIVVFDPVRIGSRDVDPFFNINTQDDLAAAAAILAADPSAAAPLSGRGR</sequence>
<dbReference type="InterPro" id="IPR025877">
    <property type="entry name" value="MobA-like_NTP_Trfase"/>
</dbReference>
<dbReference type="GO" id="GO:0061603">
    <property type="term" value="F:molybdenum cofactor guanylyltransferase activity"/>
    <property type="evidence" value="ECO:0007669"/>
    <property type="project" value="UniProtKB-EC"/>
</dbReference>
<dbReference type="InterPro" id="IPR029044">
    <property type="entry name" value="Nucleotide-diphossugar_trans"/>
</dbReference>
<keyword evidence="9" id="KW-0548">Nucleotidyltransferase</keyword>
<dbReference type="PANTHER" id="PTHR19136:SF81">
    <property type="entry name" value="MOLYBDENUM COFACTOR GUANYLYLTRANSFERASE"/>
    <property type="match status" value="1"/>
</dbReference>
<evidence type="ECO:0000313" key="10">
    <source>
        <dbReference type="Proteomes" id="UP001229244"/>
    </source>
</evidence>
<keyword evidence="5" id="KW-0460">Magnesium</keyword>
<dbReference type="Pfam" id="PF12804">
    <property type="entry name" value="NTP_transf_3"/>
    <property type="match status" value="1"/>
</dbReference>
<protein>
    <submittedName>
        <fullName evidence="9">Molybdopterin-guanine dinucleotide biosynthesis protein A</fullName>
        <ecNumber evidence="9">2.7.7.77</ecNumber>
    </submittedName>
</protein>
<dbReference type="SUPFAM" id="SSF53448">
    <property type="entry name" value="Nucleotide-diphospho-sugar transferases"/>
    <property type="match status" value="1"/>
</dbReference>
<dbReference type="GO" id="GO:1902758">
    <property type="term" value="P:bis(molybdopterin guanine dinucleotide)molybdenum biosynthetic process"/>
    <property type="evidence" value="ECO:0007669"/>
    <property type="project" value="TreeGrafter"/>
</dbReference>
<dbReference type="Proteomes" id="UP001229244">
    <property type="component" value="Unassembled WGS sequence"/>
</dbReference>
<accession>A0AAE3VPJ9</accession>
<comment type="caution">
    <text evidence="9">The sequence shown here is derived from an EMBL/GenBank/DDBJ whole genome shotgun (WGS) entry which is preliminary data.</text>
</comment>
<name>A0AAE3VPJ9_9HYPH</name>
<keyword evidence="7" id="KW-0501">Molybdenum cofactor biosynthesis</keyword>
<evidence type="ECO:0000256" key="7">
    <source>
        <dbReference type="ARBA" id="ARBA00023150"/>
    </source>
</evidence>
<keyword evidence="3" id="KW-0479">Metal-binding</keyword>
<evidence type="ECO:0000259" key="8">
    <source>
        <dbReference type="Pfam" id="PF12804"/>
    </source>
</evidence>
<dbReference type="CDD" id="cd02503">
    <property type="entry name" value="MobA"/>
    <property type="match status" value="1"/>
</dbReference>
<dbReference type="EC" id="2.7.7.77" evidence="9"/>
<keyword evidence="10" id="KW-1185">Reference proteome</keyword>
<keyword evidence="1" id="KW-0963">Cytoplasm</keyword>
<evidence type="ECO:0000256" key="1">
    <source>
        <dbReference type="ARBA" id="ARBA00022490"/>
    </source>
</evidence>
<organism evidence="9 10">
    <name type="scientific">Amorphus orientalis</name>
    <dbReference type="NCBI Taxonomy" id="649198"/>
    <lineage>
        <taxon>Bacteria</taxon>
        <taxon>Pseudomonadati</taxon>
        <taxon>Pseudomonadota</taxon>
        <taxon>Alphaproteobacteria</taxon>
        <taxon>Hyphomicrobiales</taxon>
        <taxon>Amorphaceae</taxon>
        <taxon>Amorphus</taxon>
    </lineage>
</organism>
<evidence type="ECO:0000256" key="2">
    <source>
        <dbReference type="ARBA" id="ARBA00022679"/>
    </source>
</evidence>
<evidence type="ECO:0000313" key="9">
    <source>
        <dbReference type="EMBL" id="MDQ0315815.1"/>
    </source>
</evidence>
<proteinExistence type="predicted"/>
<keyword evidence="4" id="KW-0547">Nucleotide-binding</keyword>
<feature type="domain" description="MobA-like NTP transferase" evidence="8">
    <location>
        <begin position="2"/>
        <end position="136"/>
    </location>
</feature>
<dbReference type="PANTHER" id="PTHR19136">
    <property type="entry name" value="MOLYBDENUM COFACTOR GUANYLYLTRANSFERASE"/>
    <property type="match status" value="1"/>
</dbReference>
<keyword evidence="2 9" id="KW-0808">Transferase</keyword>
<keyword evidence="6" id="KW-0342">GTP-binding</keyword>
<dbReference type="GO" id="GO:0046872">
    <property type="term" value="F:metal ion binding"/>
    <property type="evidence" value="ECO:0007669"/>
    <property type="project" value="UniProtKB-KW"/>
</dbReference>